<evidence type="ECO:0000256" key="4">
    <source>
        <dbReference type="ARBA" id="ARBA00022490"/>
    </source>
</evidence>
<dbReference type="GO" id="GO:0032993">
    <property type="term" value="C:protein-DNA complex"/>
    <property type="evidence" value="ECO:0007669"/>
    <property type="project" value="TreeGrafter"/>
</dbReference>
<evidence type="ECO:0000256" key="5">
    <source>
        <dbReference type="ARBA" id="ARBA00022553"/>
    </source>
</evidence>
<reference evidence="17 18" key="1">
    <citation type="journal article" date="2000" name="Nature">
        <title>The genome sequence of the plant pathogen Xylella fastidiosa.</title>
        <authorList>
            <person name="Simpson A.J."/>
            <person name="Reinach F.C."/>
            <person name="Arruda P."/>
            <person name="Abreu F.A."/>
            <person name="Acencio M."/>
            <person name="Alvarenga R."/>
            <person name="Alves L.M."/>
            <person name="Araya J.E."/>
            <person name="Baia G.S."/>
            <person name="Baptista C.S."/>
            <person name="Barros M.H."/>
            <person name="Bonaccorsi E.D."/>
            <person name="Bordin S."/>
            <person name="Bove J.M."/>
            <person name="Briones M.R."/>
            <person name="Bueno M.R."/>
            <person name="Camargo A.A."/>
            <person name="Camargo L.E."/>
            <person name="Carraro D.M."/>
            <person name="Carrer H."/>
            <person name="Colauto N.B."/>
            <person name="Colombo C."/>
            <person name="Costa F.F."/>
            <person name="Costa M.C."/>
            <person name="Costa-Neto C.M."/>
            <person name="Coutinho L.L."/>
            <person name="Cristofani M."/>
            <person name="Dias-Neto E."/>
            <person name="Docena C."/>
            <person name="El-Dorry H."/>
            <person name="Facincani A.P."/>
            <person name="Ferreira A.J."/>
            <person name="Ferreira V.C."/>
            <person name="Ferro J.A."/>
            <person name="Fraga J.S."/>
            <person name="Franca S.C."/>
            <person name="Franco M.C."/>
            <person name="Frohme M."/>
            <person name="Furlan L.R."/>
            <person name="Garnier M."/>
            <person name="Goldman G.H."/>
            <person name="Goldman M.H."/>
            <person name="Gomes S.L."/>
            <person name="Gruber A."/>
            <person name="Ho P.L."/>
            <person name="Hoheisel J.D."/>
            <person name="Junqueira M.L."/>
            <person name="Kemper E.L."/>
            <person name="Kitajima J.P."/>
            <person name="Krieger J.E."/>
            <person name="Kuramae E.E."/>
            <person name="Laigret F."/>
            <person name="Lambais M.R."/>
            <person name="Leite L.C."/>
            <person name="Lemos E.G."/>
            <person name="Lemos M.V."/>
            <person name="Lopes S.A."/>
            <person name="Lopes C.R."/>
            <person name="Machado J.A."/>
            <person name="Machado M.A."/>
            <person name="Madeira A.M."/>
            <person name="Madeira H.M."/>
            <person name="Marino C.L."/>
            <person name="Marques M.V."/>
            <person name="Martins E.A."/>
            <person name="Martins E.M."/>
            <person name="Matsukuma A.Y."/>
            <person name="Menck C.F."/>
            <person name="Miracca E.C."/>
            <person name="Miyaki C.Y."/>
            <person name="Monteriro-Vitorello C.B."/>
            <person name="Moon D.H."/>
            <person name="Nagai M.A."/>
            <person name="Nascimento A.L."/>
            <person name="Netto L.E."/>
            <person name="Nhani A.Jr."/>
            <person name="Nobrega F.G."/>
            <person name="Nunes L.R."/>
            <person name="Oliveira M.A."/>
            <person name="de Oliveira M.C."/>
            <person name="de Oliveira R.C."/>
            <person name="Palmieri D.A."/>
            <person name="Paris A."/>
            <person name="Peixoto B.R."/>
            <person name="Pereira G.A."/>
            <person name="Pereira H.A.Jr."/>
            <person name="Pesquero J.B."/>
            <person name="Quaggio R.B."/>
            <person name="Roberto P.G."/>
            <person name="Rodrigues V."/>
            <person name="de M Rosa A.J."/>
            <person name="de Rosa V.E.Jr."/>
            <person name="de Sa R.G."/>
            <person name="Santelli R.V."/>
            <person name="Sawasaki H.E."/>
            <person name="da Silva A.C."/>
            <person name="da Silva A.M."/>
            <person name="da Silva F.R."/>
            <person name="da Silva W.A.Jr."/>
            <person name="da Silveira J.F."/>
            <person name="Silvestri M.L."/>
            <person name="Siqueira W.J."/>
            <person name="de Souza A.A."/>
            <person name="de Souza A.P."/>
            <person name="Terenzi M.F."/>
            <person name="Truffi D."/>
            <person name="Tsai S.M."/>
            <person name="Tsuhako M.H."/>
            <person name="Vallada H."/>
            <person name="Van Sluys M.A."/>
            <person name="Verjovski-Almeida S."/>
            <person name="Vettore A.L."/>
            <person name="Zago M.A."/>
            <person name="Zatz M."/>
            <person name="Meidanis J."/>
            <person name="Setubal J.C."/>
        </authorList>
    </citation>
    <scope>NUCLEOTIDE SEQUENCE [LARGE SCALE GENOMIC DNA]</scope>
    <source>
        <strain evidence="17 18">9a5c</strain>
    </source>
</reference>
<keyword evidence="5 13" id="KW-0597">Phosphoprotein</keyword>
<evidence type="ECO:0000256" key="2">
    <source>
        <dbReference type="ARBA" id="ARBA00013332"/>
    </source>
</evidence>
<keyword evidence="7" id="KW-0902">Two-component regulatory system</keyword>
<evidence type="ECO:0000259" key="15">
    <source>
        <dbReference type="PROSITE" id="PS50110"/>
    </source>
</evidence>
<evidence type="ECO:0000256" key="6">
    <source>
        <dbReference type="ARBA" id="ARBA00022592"/>
    </source>
</evidence>
<name>Q9PAC5_XYLFA</name>
<evidence type="ECO:0000256" key="7">
    <source>
        <dbReference type="ARBA" id="ARBA00023012"/>
    </source>
</evidence>
<dbReference type="GO" id="GO:0006355">
    <property type="term" value="P:regulation of DNA-templated transcription"/>
    <property type="evidence" value="ECO:0007669"/>
    <property type="project" value="InterPro"/>
</dbReference>
<keyword evidence="11" id="KW-0804">Transcription</keyword>
<dbReference type="AlphaFoldDB" id="Q9PAC5"/>
<evidence type="ECO:0000313" key="18">
    <source>
        <dbReference type="Proteomes" id="UP000000812"/>
    </source>
</evidence>
<dbReference type="Gene3D" id="1.10.10.10">
    <property type="entry name" value="Winged helix-like DNA-binding domain superfamily/Winged helix DNA-binding domain"/>
    <property type="match status" value="1"/>
</dbReference>
<dbReference type="SUPFAM" id="SSF52172">
    <property type="entry name" value="CheY-like"/>
    <property type="match status" value="1"/>
</dbReference>
<keyword evidence="10" id="KW-0010">Activator</keyword>
<dbReference type="FunFam" id="1.10.10.10:FF:000011">
    <property type="entry name" value="Phosphate regulon transcriptional regulator PhoB"/>
    <property type="match status" value="1"/>
</dbReference>
<dbReference type="InterPro" id="IPR036388">
    <property type="entry name" value="WH-like_DNA-bd_sf"/>
</dbReference>
<dbReference type="GO" id="GO:0005829">
    <property type="term" value="C:cytosol"/>
    <property type="evidence" value="ECO:0007669"/>
    <property type="project" value="TreeGrafter"/>
</dbReference>
<comment type="subcellular location">
    <subcellularLocation>
        <location evidence="1">Cytoplasm</location>
    </subcellularLocation>
</comment>
<dbReference type="Pfam" id="PF00486">
    <property type="entry name" value="Trans_reg_C"/>
    <property type="match status" value="1"/>
</dbReference>
<dbReference type="InterPro" id="IPR001789">
    <property type="entry name" value="Sig_transdc_resp-reg_receiver"/>
</dbReference>
<keyword evidence="4" id="KW-0963">Cytoplasm</keyword>
<evidence type="ECO:0000259" key="16">
    <source>
        <dbReference type="PROSITE" id="PS51755"/>
    </source>
</evidence>
<dbReference type="InterPro" id="IPR039420">
    <property type="entry name" value="WalR-like"/>
</dbReference>
<evidence type="ECO:0000256" key="9">
    <source>
        <dbReference type="ARBA" id="ARBA00023125"/>
    </source>
</evidence>
<keyword evidence="8" id="KW-0805">Transcription regulation</keyword>
<dbReference type="Gene3D" id="3.40.50.2300">
    <property type="match status" value="1"/>
</dbReference>
<dbReference type="PIR" id="F82538">
    <property type="entry name" value="F82538"/>
</dbReference>
<gene>
    <name evidence="17" type="ordered locus">XF_2593</name>
</gene>
<dbReference type="InterPro" id="IPR011879">
    <property type="entry name" value="Sig_transdc_resp-reg_PhoB"/>
</dbReference>
<evidence type="ECO:0000256" key="1">
    <source>
        <dbReference type="ARBA" id="ARBA00004496"/>
    </source>
</evidence>
<feature type="domain" description="Response regulatory" evidence="15">
    <location>
        <begin position="39"/>
        <end position="155"/>
    </location>
</feature>
<keyword evidence="9 14" id="KW-0238">DNA-binding</keyword>
<dbReference type="PANTHER" id="PTHR48111:SF40">
    <property type="entry name" value="PHOSPHATE REGULON TRANSCRIPTIONAL REGULATORY PROTEIN PHOB"/>
    <property type="match status" value="1"/>
</dbReference>
<dbReference type="SUPFAM" id="SSF46894">
    <property type="entry name" value="C-terminal effector domain of the bipartite response regulators"/>
    <property type="match status" value="1"/>
</dbReference>
<evidence type="ECO:0000256" key="11">
    <source>
        <dbReference type="ARBA" id="ARBA00023163"/>
    </source>
</evidence>
<evidence type="ECO:0000256" key="14">
    <source>
        <dbReference type="PROSITE-ProRule" id="PRU01091"/>
    </source>
</evidence>
<dbReference type="PROSITE" id="PS50110">
    <property type="entry name" value="RESPONSE_REGULATORY"/>
    <property type="match status" value="1"/>
</dbReference>
<proteinExistence type="predicted"/>
<dbReference type="HOGENOM" id="CLU_000445_30_4_6"/>
<dbReference type="FunFam" id="3.40.50.2300:FF:000001">
    <property type="entry name" value="DNA-binding response regulator PhoB"/>
    <property type="match status" value="1"/>
</dbReference>
<evidence type="ECO:0000256" key="8">
    <source>
        <dbReference type="ARBA" id="ARBA00023015"/>
    </source>
</evidence>
<dbReference type="PROSITE" id="PS51755">
    <property type="entry name" value="OMPR_PHOB"/>
    <property type="match status" value="1"/>
</dbReference>
<comment type="function">
    <text evidence="12">This protein is a positive regulator for the phosphate regulon. Transcription of this operon is positively regulated by PhoB and PhoR when phosphate is limited.</text>
</comment>
<dbReference type="GO" id="GO:0000976">
    <property type="term" value="F:transcription cis-regulatory region binding"/>
    <property type="evidence" value="ECO:0007669"/>
    <property type="project" value="TreeGrafter"/>
</dbReference>
<dbReference type="SMART" id="SM00448">
    <property type="entry name" value="REC"/>
    <property type="match status" value="1"/>
</dbReference>
<evidence type="ECO:0000256" key="13">
    <source>
        <dbReference type="PROSITE-ProRule" id="PRU00169"/>
    </source>
</evidence>
<sequence length="266" mass="30674">MIRIWIDDLCVSYQPYFCHEFVVYWRTSEVRRCLSVQKRVLIVDDEVAIRDMVAFALRKGEFESLQASDAREAQAVIADCVPDLILLDWMLPGTSGLELTRRWRKASLTREIPIIMLTARSEENDRVGGLEAGVDDYMVKPFSARELLARIRAVMRRTRDDDEDGSVAIGKLRIDGAAHRVYAGHVQVPIGPTEYRLLHFFMTHSERVYSRTQLLDHVWGSGVYIEERTIDVHIRRLRRTLEPYGLDDMVQTVRSAGYRFSGAIQI</sequence>
<dbReference type="PANTHER" id="PTHR48111">
    <property type="entry name" value="REGULATOR OF RPOS"/>
    <property type="match status" value="1"/>
</dbReference>
<dbReference type="STRING" id="160492.XF_2593"/>
<dbReference type="KEGG" id="xfa:XF_2593"/>
<protein>
    <recommendedName>
        <fullName evidence="2">Phosphate regulon transcriptional regulatory protein PhoB</fullName>
    </recommendedName>
</protein>
<dbReference type="GO" id="GO:0006817">
    <property type="term" value="P:phosphate ion transport"/>
    <property type="evidence" value="ECO:0007669"/>
    <property type="project" value="UniProtKB-KW"/>
</dbReference>
<feature type="DNA-binding region" description="OmpR/PhoB-type" evidence="14">
    <location>
        <begin position="164"/>
        <end position="262"/>
    </location>
</feature>
<accession>Q9PAC5</accession>
<dbReference type="CDD" id="cd17618">
    <property type="entry name" value="REC_OmpR_PhoB"/>
    <property type="match status" value="1"/>
</dbReference>
<dbReference type="eggNOG" id="COG0745">
    <property type="taxonomic scope" value="Bacteria"/>
</dbReference>
<dbReference type="InterPro" id="IPR016032">
    <property type="entry name" value="Sig_transdc_resp-reg_C-effctor"/>
</dbReference>
<feature type="modified residue" description="4-aspartylphosphate" evidence="13">
    <location>
        <position position="88"/>
    </location>
</feature>
<dbReference type="InterPro" id="IPR001867">
    <property type="entry name" value="OmpR/PhoB-type_DNA-bd"/>
</dbReference>
<dbReference type="Proteomes" id="UP000000812">
    <property type="component" value="Chromosome"/>
</dbReference>
<evidence type="ECO:0000313" key="17">
    <source>
        <dbReference type="EMBL" id="AAF85390.1"/>
    </source>
</evidence>
<evidence type="ECO:0000256" key="3">
    <source>
        <dbReference type="ARBA" id="ARBA00022448"/>
    </source>
</evidence>
<dbReference type="Pfam" id="PF00072">
    <property type="entry name" value="Response_reg"/>
    <property type="match status" value="1"/>
</dbReference>
<dbReference type="SMART" id="SM00862">
    <property type="entry name" value="Trans_reg_C"/>
    <property type="match status" value="1"/>
</dbReference>
<feature type="domain" description="OmpR/PhoB-type" evidence="16">
    <location>
        <begin position="164"/>
        <end position="262"/>
    </location>
</feature>
<dbReference type="Gene3D" id="6.10.250.690">
    <property type="match status" value="1"/>
</dbReference>
<organism evidence="17 18">
    <name type="scientific">Xylella fastidiosa (strain 9a5c)</name>
    <dbReference type="NCBI Taxonomy" id="160492"/>
    <lineage>
        <taxon>Bacteria</taxon>
        <taxon>Pseudomonadati</taxon>
        <taxon>Pseudomonadota</taxon>
        <taxon>Gammaproteobacteria</taxon>
        <taxon>Lysobacterales</taxon>
        <taxon>Lysobacteraceae</taxon>
        <taxon>Xylella</taxon>
    </lineage>
</organism>
<dbReference type="EMBL" id="AE003849">
    <property type="protein sequence ID" value="AAF85390.1"/>
    <property type="molecule type" value="Genomic_DNA"/>
</dbReference>
<evidence type="ECO:0000256" key="12">
    <source>
        <dbReference type="ARBA" id="ARBA00024735"/>
    </source>
</evidence>
<keyword evidence="6" id="KW-0592">Phosphate transport</keyword>
<dbReference type="GO" id="GO:0000156">
    <property type="term" value="F:phosphorelay response regulator activity"/>
    <property type="evidence" value="ECO:0007669"/>
    <property type="project" value="InterPro"/>
</dbReference>
<dbReference type="InterPro" id="IPR011006">
    <property type="entry name" value="CheY-like_superfamily"/>
</dbReference>
<evidence type="ECO:0000256" key="10">
    <source>
        <dbReference type="ARBA" id="ARBA00023159"/>
    </source>
</evidence>
<dbReference type="CDD" id="cd00383">
    <property type="entry name" value="trans_reg_C"/>
    <property type="match status" value="1"/>
</dbReference>
<keyword evidence="3" id="KW-0813">Transport</keyword>
<dbReference type="NCBIfam" id="TIGR02154">
    <property type="entry name" value="PhoB"/>
    <property type="match status" value="1"/>
</dbReference>